<feature type="domain" description="HTH lysR-type" evidence="5">
    <location>
        <begin position="10"/>
        <end position="65"/>
    </location>
</feature>
<evidence type="ECO:0000313" key="7">
    <source>
        <dbReference type="Proteomes" id="UP000011723"/>
    </source>
</evidence>
<protein>
    <submittedName>
        <fullName evidence="6">LysR family transcriptional regulator</fullName>
    </submittedName>
</protein>
<dbReference type="Gene3D" id="3.40.190.290">
    <property type="match status" value="1"/>
</dbReference>
<dbReference type="GO" id="GO:0003700">
    <property type="term" value="F:DNA-binding transcription factor activity"/>
    <property type="evidence" value="ECO:0007669"/>
    <property type="project" value="InterPro"/>
</dbReference>
<dbReference type="InterPro" id="IPR058163">
    <property type="entry name" value="LysR-type_TF_proteobact-type"/>
</dbReference>
<evidence type="ECO:0000259" key="5">
    <source>
        <dbReference type="PROSITE" id="PS50931"/>
    </source>
</evidence>
<evidence type="ECO:0000256" key="3">
    <source>
        <dbReference type="ARBA" id="ARBA00023125"/>
    </source>
</evidence>
<proteinExistence type="inferred from homology"/>
<organism evidence="6 7">
    <name type="scientific">Corynebacterium halotolerans YIM 70093 = DSM 44683</name>
    <dbReference type="NCBI Taxonomy" id="1121362"/>
    <lineage>
        <taxon>Bacteria</taxon>
        <taxon>Bacillati</taxon>
        <taxon>Actinomycetota</taxon>
        <taxon>Actinomycetes</taxon>
        <taxon>Mycobacteriales</taxon>
        <taxon>Corynebacteriaceae</taxon>
        <taxon>Corynebacterium</taxon>
    </lineage>
</organism>
<evidence type="ECO:0000256" key="1">
    <source>
        <dbReference type="ARBA" id="ARBA00009437"/>
    </source>
</evidence>
<sequence>MVPKIETAHLEGLITFLSVARLGRYTAAAKSLGVNHSTVSRRVADLEKALGGKVLARGPHGWELTELGSRAMAAAEQAERSLQELSSLTHGGDDLRLNGIVRIAAPDAFTFFVAIPALADLQIREPGLGIEVITATQQVRQRRSGVDIEVVIGEPTVNKAVTHKVLSYRLCLYATKEYLERMGTPTTIADLADHRINYYIETALQVDELDLGARRIPAYREGISSTSVFAHVASTLAGAGIGLLPDYVATDPRLIRILPDEYLHEVSYWAVIREENIRNASVRACLKAMVEESQAEKFRLRSVAGMRPAEGG</sequence>
<dbReference type="PANTHER" id="PTHR30537:SF3">
    <property type="entry name" value="TRANSCRIPTIONAL REGULATORY PROTEIN"/>
    <property type="match status" value="1"/>
</dbReference>
<dbReference type="AlphaFoldDB" id="M1MU59"/>
<dbReference type="STRING" id="1121362.A605_01225"/>
<dbReference type="Gene3D" id="1.10.10.10">
    <property type="entry name" value="Winged helix-like DNA-binding domain superfamily/Winged helix DNA-binding domain"/>
    <property type="match status" value="1"/>
</dbReference>
<reference evidence="6 7" key="1">
    <citation type="journal article" date="2012" name="Stand. Genomic Sci.">
        <title>Genome sequence of the halotolerant bacterium Corynebacterium halotolerans type strain YIM 70093(T) (= DSM 44683(T)).</title>
        <authorList>
            <person name="Ruckert C."/>
            <person name="Albersmeier A."/>
            <person name="Al-Dilaimi A."/>
            <person name="Niehaus K."/>
            <person name="Szczepanowski R."/>
            <person name="Kalinowski J."/>
        </authorList>
    </citation>
    <scope>NUCLEOTIDE SEQUENCE [LARGE SCALE GENOMIC DNA]</scope>
    <source>
        <strain evidence="6">YIM 70093</strain>
    </source>
</reference>
<dbReference type="Pfam" id="PF03466">
    <property type="entry name" value="LysR_substrate"/>
    <property type="match status" value="1"/>
</dbReference>
<dbReference type="InterPro" id="IPR036388">
    <property type="entry name" value="WH-like_DNA-bd_sf"/>
</dbReference>
<evidence type="ECO:0000256" key="4">
    <source>
        <dbReference type="ARBA" id="ARBA00023163"/>
    </source>
</evidence>
<evidence type="ECO:0000256" key="2">
    <source>
        <dbReference type="ARBA" id="ARBA00023015"/>
    </source>
</evidence>
<keyword evidence="7" id="KW-1185">Reference proteome</keyword>
<dbReference type="eggNOG" id="COG0583">
    <property type="taxonomic scope" value="Bacteria"/>
</dbReference>
<dbReference type="InterPro" id="IPR000847">
    <property type="entry name" value="LysR_HTH_N"/>
</dbReference>
<dbReference type="GO" id="GO:0043565">
    <property type="term" value="F:sequence-specific DNA binding"/>
    <property type="evidence" value="ECO:0007669"/>
    <property type="project" value="TreeGrafter"/>
</dbReference>
<dbReference type="PROSITE" id="PS50931">
    <property type="entry name" value="HTH_LYSR"/>
    <property type="match status" value="1"/>
</dbReference>
<dbReference type="HOGENOM" id="CLU_039613_2_2_11"/>
<gene>
    <name evidence="6" type="ORF">A605_01225</name>
</gene>
<dbReference type="SUPFAM" id="SSF53850">
    <property type="entry name" value="Periplasmic binding protein-like II"/>
    <property type="match status" value="1"/>
</dbReference>
<dbReference type="PANTHER" id="PTHR30537">
    <property type="entry name" value="HTH-TYPE TRANSCRIPTIONAL REGULATOR"/>
    <property type="match status" value="1"/>
</dbReference>
<dbReference type="InterPro" id="IPR005119">
    <property type="entry name" value="LysR_subst-bd"/>
</dbReference>
<keyword evidence="3" id="KW-0238">DNA-binding</keyword>
<dbReference type="PATRIC" id="fig|1121362.3.peg.236"/>
<dbReference type="InterPro" id="IPR036390">
    <property type="entry name" value="WH_DNA-bd_sf"/>
</dbReference>
<evidence type="ECO:0000313" key="6">
    <source>
        <dbReference type="EMBL" id="AGF71259.1"/>
    </source>
</evidence>
<dbReference type="EMBL" id="CP003697">
    <property type="protein sequence ID" value="AGF71259.1"/>
    <property type="molecule type" value="Genomic_DNA"/>
</dbReference>
<dbReference type="KEGG" id="chn:A605_01225"/>
<accession>M1MU59</accession>
<dbReference type="SUPFAM" id="SSF46785">
    <property type="entry name" value="Winged helix' DNA-binding domain"/>
    <property type="match status" value="1"/>
</dbReference>
<dbReference type="RefSeq" id="WP_015399683.1">
    <property type="nucleotide sequence ID" value="NC_020302.1"/>
</dbReference>
<comment type="similarity">
    <text evidence="1">Belongs to the LysR transcriptional regulatory family.</text>
</comment>
<name>M1MU59_9CORY</name>
<dbReference type="Proteomes" id="UP000011723">
    <property type="component" value="Chromosome"/>
</dbReference>
<dbReference type="GO" id="GO:0006351">
    <property type="term" value="P:DNA-templated transcription"/>
    <property type="evidence" value="ECO:0007669"/>
    <property type="project" value="TreeGrafter"/>
</dbReference>
<keyword evidence="2" id="KW-0805">Transcription regulation</keyword>
<keyword evidence="4" id="KW-0804">Transcription</keyword>
<dbReference type="Pfam" id="PF00126">
    <property type="entry name" value="HTH_1"/>
    <property type="match status" value="1"/>
</dbReference>